<keyword evidence="7" id="KW-0472">Membrane</keyword>
<dbReference type="GO" id="GO:0005787">
    <property type="term" value="C:signal peptidase complex"/>
    <property type="evidence" value="ECO:0007669"/>
    <property type="project" value="InterPro"/>
</dbReference>
<dbReference type="EMBL" id="JABAYA010000006">
    <property type="protein sequence ID" value="KAF7731869.1"/>
    <property type="molecule type" value="Genomic_DNA"/>
</dbReference>
<dbReference type="GO" id="GO:0006465">
    <property type="term" value="P:signal peptide processing"/>
    <property type="evidence" value="ECO:0007669"/>
    <property type="project" value="InterPro"/>
</dbReference>
<keyword evidence="10" id="KW-1185">Reference proteome</keyword>
<evidence type="ECO:0000313" key="10">
    <source>
        <dbReference type="Proteomes" id="UP000605846"/>
    </source>
</evidence>
<protein>
    <recommendedName>
        <fullName evidence="3">Signal peptidase complex subunit 2</fullName>
    </recommendedName>
</protein>
<dbReference type="Pfam" id="PF06703">
    <property type="entry name" value="SPC25"/>
    <property type="match status" value="1"/>
</dbReference>
<dbReference type="PANTHER" id="PTHR13085">
    <property type="entry name" value="MICROSOMAL SIGNAL PEPTIDASE 25 KDA SUBUNIT"/>
    <property type="match status" value="1"/>
</dbReference>
<evidence type="ECO:0000256" key="2">
    <source>
        <dbReference type="ARBA" id="ARBA00007324"/>
    </source>
</evidence>
<dbReference type="Proteomes" id="UP000605846">
    <property type="component" value="Unassembled WGS sequence"/>
</dbReference>
<dbReference type="GO" id="GO:0045047">
    <property type="term" value="P:protein targeting to ER"/>
    <property type="evidence" value="ECO:0007669"/>
    <property type="project" value="TreeGrafter"/>
</dbReference>
<evidence type="ECO:0000256" key="4">
    <source>
        <dbReference type="ARBA" id="ARBA00022692"/>
    </source>
</evidence>
<dbReference type="AlphaFoldDB" id="A0A8H7BSW4"/>
<evidence type="ECO:0000313" key="9">
    <source>
        <dbReference type="EMBL" id="KAF7731869.1"/>
    </source>
</evidence>
<keyword evidence="4" id="KW-0812">Transmembrane</keyword>
<evidence type="ECO:0000256" key="6">
    <source>
        <dbReference type="ARBA" id="ARBA00022989"/>
    </source>
</evidence>
<sequence length="187" mass="21525">MAEEKKQEPIQVTKYDATQMKHVLDDEVIRYLREEEKFQENHQHSDVKLSLGYISSFVAGGAFLYEYKRGFNEAKLVTAICVGLYWALQLGLWAYSSYIENGIIFQGSKKDADGKVDKTVKVVTKMERNSPNYEILLEYKEGNKTGRLKYTQGVAAWFTKDGLLSVQAVEKDLRENIEKLKESLHKD</sequence>
<evidence type="ECO:0000256" key="3">
    <source>
        <dbReference type="ARBA" id="ARBA00017057"/>
    </source>
</evidence>
<dbReference type="OrthoDB" id="29558at2759"/>
<comment type="caution">
    <text evidence="9">The sequence shown here is derived from an EMBL/GenBank/DDBJ whole genome shotgun (WGS) entry which is preliminary data.</text>
</comment>
<accession>A0A8H7BSW4</accession>
<comment type="similarity">
    <text evidence="2">Belongs to the SPCS2 family.</text>
</comment>
<evidence type="ECO:0000256" key="7">
    <source>
        <dbReference type="ARBA" id="ARBA00023136"/>
    </source>
</evidence>
<name>A0A8H7BSW4_9FUNG</name>
<dbReference type="PANTHER" id="PTHR13085:SF0">
    <property type="entry name" value="SIGNAL PEPTIDASE COMPLEX SUBUNIT 2"/>
    <property type="match status" value="1"/>
</dbReference>
<evidence type="ECO:0000256" key="1">
    <source>
        <dbReference type="ARBA" id="ARBA00004477"/>
    </source>
</evidence>
<keyword evidence="6" id="KW-1133">Transmembrane helix</keyword>
<comment type="function">
    <text evidence="8">Component of the signal peptidase complex (SPC) which catalyzes the cleavage of N-terminal signal sequences from nascent proteins as they are translocated into the lumen of the endoplasmic reticulum. Enhances the enzymatic activity of SPC and facilitates the interactions between different components of the translocation site.</text>
</comment>
<evidence type="ECO:0000256" key="5">
    <source>
        <dbReference type="ARBA" id="ARBA00022824"/>
    </source>
</evidence>
<proteinExistence type="inferred from homology"/>
<reference evidence="9" key="1">
    <citation type="submission" date="2020-01" db="EMBL/GenBank/DDBJ databases">
        <title>Genome Sequencing of Three Apophysomyces-Like Fungal Strains Confirms a Novel Fungal Genus in the Mucoromycota with divergent Burkholderia-like Endosymbiotic Bacteria.</title>
        <authorList>
            <person name="Stajich J.E."/>
            <person name="Macias A.M."/>
            <person name="Carter-House D."/>
            <person name="Lovett B."/>
            <person name="Kasson L.R."/>
            <person name="Berry K."/>
            <person name="Grigoriev I."/>
            <person name="Chang Y."/>
            <person name="Spatafora J."/>
            <person name="Kasson M.T."/>
        </authorList>
    </citation>
    <scope>NUCLEOTIDE SEQUENCE</scope>
    <source>
        <strain evidence="9">NRRL A-21654</strain>
    </source>
</reference>
<evidence type="ECO:0000256" key="8">
    <source>
        <dbReference type="ARBA" id="ARBA00045608"/>
    </source>
</evidence>
<organism evidence="9 10">
    <name type="scientific">Apophysomyces ossiformis</name>
    <dbReference type="NCBI Taxonomy" id="679940"/>
    <lineage>
        <taxon>Eukaryota</taxon>
        <taxon>Fungi</taxon>
        <taxon>Fungi incertae sedis</taxon>
        <taxon>Mucoromycota</taxon>
        <taxon>Mucoromycotina</taxon>
        <taxon>Mucoromycetes</taxon>
        <taxon>Mucorales</taxon>
        <taxon>Mucorineae</taxon>
        <taxon>Mucoraceae</taxon>
        <taxon>Apophysomyces</taxon>
    </lineage>
</organism>
<comment type="subcellular location">
    <subcellularLocation>
        <location evidence="1">Endoplasmic reticulum membrane</location>
        <topology evidence="1">Multi-pass membrane protein</topology>
    </subcellularLocation>
</comment>
<gene>
    <name evidence="9" type="primary">SPCS2</name>
    <name evidence="9" type="ORF">EC973_007700</name>
</gene>
<keyword evidence="5" id="KW-0256">Endoplasmic reticulum</keyword>
<dbReference type="InterPro" id="IPR009582">
    <property type="entry name" value="Spc2/SPCS2"/>
</dbReference>